<proteinExistence type="predicted"/>
<dbReference type="InterPro" id="IPR020845">
    <property type="entry name" value="AMP-binding_CS"/>
</dbReference>
<dbReference type="Pfam" id="PF00501">
    <property type="entry name" value="AMP-binding"/>
    <property type="match status" value="1"/>
</dbReference>
<dbReference type="InterPro" id="IPR025110">
    <property type="entry name" value="AMP-bd_C"/>
</dbReference>
<dbReference type="EMBL" id="JBIRUQ010000001">
    <property type="protein sequence ID" value="MFI1460316.1"/>
    <property type="molecule type" value="Genomic_DNA"/>
</dbReference>
<dbReference type="GeneID" id="93509059"/>
<dbReference type="PROSITE" id="PS00455">
    <property type="entry name" value="AMP_BINDING"/>
    <property type="match status" value="1"/>
</dbReference>
<dbReference type="Gene3D" id="3.40.50.12780">
    <property type="entry name" value="N-terminal domain of ligase-like"/>
    <property type="match status" value="1"/>
</dbReference>
<dbReference type="CDD" id="cd04433">
    <property type="entry name" value="AFD_class_I"/>
    <property type="match status" value="1"/>
</dbReference>
<feature type="region of interest" description="Disordered" evidence="1">
    <location>
        <begin position="374"/>
        <end position="395"/>
    </location>
</feature>
<evidence type="ECO:0000259" key="3">
    <source>
        <dbReference type="Pfam" id="PF13193"/>
    </source>
</evidence>
<dbReference type="Proteomes" id="UP001611263">
    <property type="component" value="Unassembled WGS sequence"/>
</dbReference>
<evidence type="ECO:0000313" key="5">
    <source>
        <dbReference type="Proteomes" id="UP001611263"/>
    </source>
</evidence>
<dbReference type="SUPFAM" id="SSF56801">
    <property type="entry name" value="Acetyl-CoA synthetase-like"/>
    <property type="match status" value="1"/>
</dbReference>
<dbReference type="InterPro" id="IPR000873">
    <property type="entry name" value="AMP-dep_synth/lig_dom"/>
</dbReference>
<dbReference type="InterPro" id="IPR042099">
    <property type="entry name" value="ANL_N_sf"/>
</dbReference>
<gene>
    <name evidence="4" type="ORF">ACH4WX_06285</name>
</gene>
<organism evidence="4 5">
    <name type="scientific">Nocardia carnea</name>
    <dbReference type="NCBI Taxonomy" id="37328"/>
    <lineage>
        <taxon>Bacteria</taxon>
        <taxon>Bacillati</taxon>
        <taxon>Actinomycetota</taxon>
        <taxon>Actinomycetes</taxon>
        <taxon>Mycobacteriales</taxon>
        <taxon>Nocardiaceae</taxon>
        <taxon>Nocardia</taxon>
    </lineage>
</organism>
<dbReference type="PANTHER" id="PTHR43767:SF1">
    <property type="entry name" value="NONRIBOSOMAL PEPTIDE SYNTHASE PES1 (EUROFUNG)-RELATED"/>
    <property type="match status" value="1"/>
</dbReference>
<dbReference type="InterPro" id="IPR045851">
    <property type="entry name" value="AMP-bd_C_sf"/>
</dbReference>
<name>A0ABW7TH09_9NOCA</name>
<protein>
    <submittedName>
        <fullName evidence="4">Class I adenylate-forming enzyme family protein</fullName>
    </submittedName>
</protein>
<evidence type="ECO:0000313" key="4">
    <source>
        <dbReference type="EMBL" id="MFI1460316.1"/>
    </source>
</evidence>
<feature type="region of interest" description="Disordered" evidence="1">
    <location>
        <begin position="160"/>
        <end position="180"/>
    </location>
</feature>
<sequence length="564" mass="60227">MPADDNLLARVLRRQARERSEHLLLVCDQERISYADAESRSARLARALIALGAGKGTHIGLLYPNGADFVVGAFAAARIGAVVVPFSTFSTSRELGAQLVGSDIRILLATAGYRTHDYVARLSELLPGAFDSDAARAGDRLLCPAAPQLRHIAIDYAPANPRTQGPAATRPALPDVPGPHDGRIGLSGRRIRDIGELDPLADTVDEKLLAAVERDVDAADPLAIIHTSGSTSAPKGVVHTHGGLLGHQRNLNEIRHLTPGDRLFCNSPFFWIGGFGYALLASLLAGSRLICSNATDASATLDLLEAEKPTVTNGFAGGVAHLARHPSFAGRDLCSMRRGNLYAIMPADARPADPELRHNMLGMTEAGSVVLLSGDDSDQPEHRRGSFGKSAPGFDTRIVDPDTGADAAIGEAGELYIRGPYVMQGYYGRSREQSFDADGWFHTGDLVRVDDEGFFYFLGRRGAMIKTAGANVSPAEVEMAITKITGATAHVLGLPDPDRGQIVAAVLVTPDDATVDETALRERLRQELSAYKVPRRFAALRPADVPLLAGGKVDIQRLGEIFHA</sequence>
<dbReference type="Gene3D" id="3.40.50.980">
    <property type="match status" value="1"/>
</dbReference>
<reference evidence="4 5" key="1">
    <citation type="submission" date="2024-10" db="EMBL/GenBank/DDBJ databases">
        <title>The Natural Products Discovery Center: Release of the First 8490 Sequenced Strains for Exploring Actinobacteria Biosynthetic Diversity.</title>
        <authorList>
            <person name="Kalkreuter E."/>
            <person name="Kautsar S.A."/>
            <person name="Yang D."/>
            <person name="Bader C.D."/>
            <person name="Teijaro C.N."/>
            <person name="Fluegel L."/>
            <person name="Davis C.M."/>
            <person name="Simpson J.R."/>
            <person name="Lauterbach L."/>
            <person name="Steele A.D."/>
            <person name="Gui C."/>
            <person name="Meng S."/>
            <person name="Li G."/>
            <person name="Viehrig K."/>
            <person name="Ye F."/>
            <person name="Su P."/>
            <person name="Kiefer A.F."/>
            <person name="Nichols A."/>
            <person name="Cepeda A.J."/>
            <person name="Yan W."/>
            <person name="Fan B."/>
            <person name="Jiang Y."/>
            <person name="Adhikari A."/>
            <person name="Zheng C.-J."/>
            <person name="Schuster L."/>
            <person name="Cowan T.M."/>
            <person name="Smanski M.J."/>
            <person name="Chevrette M.G."/>
            <person name="De Carvalho L.P.S."/>
            <person name="Shen B."/>
        </authorList>
    </citation>
    <scope>NUCLEOTIDE SEQUENCE [LARGE SCALE GENOMIC DNA]</scope>
    <source>
        <strain evidence="4 5">NPDC020568</strain>
    </source>
</reference>
<dbReference type="Gene3D" id="3.30.300.30">
    <property type="match status" value="1"/>
</dbReference>
<dbReference type="RefSeq" id="WP_033241919.1">
    <property type="nucleotide sequence ID" value="NZ_JBIRUQ010000001.1"/>
</dbReference>
<keyword evidence="5" id="KW-1185">Reference proteome</keyword>
<accession>A0ABW7TH09</accession>
<dbReference type="PANTHER" id="PTHR43767">
    <property type="entry name" value="LONG-CHAIN-FATTY-ACID--COA LIGASE"/>
    <property type="match status" value="1"/>
</dbReference>
<evidence type="ECO:0000259" key="2">
    <source>
        <dbReference type="Pfam" id="PF00501"/>
    </source>
</evidence>
<evidence type="ECO:0000256" key="1">
    <source>
        <dbReference type="SAM" id="MobiDB-lite"/>
    </source>
</evidence>
<dbReference type="Pfam" id="PF13193">
    <property type="entry name" value="AMP-binding_C"/>
    <property type="match status" value="1"/>
</dbReference>
<dbReference type="InterPro" id="IPR050237">
    <property type="entry name" value="ATP-dep_AMP-bd_enzyme"/>
</dbReference>
<feature type="domain" description="AMP-dependent synthetase/ligase" evidence="2">
    <location>
        <begin position="12"/>
        <end position="427"/>
    </location>
</feature>
<comment type="caution">
    <text evidence="4">The sequence shown here is derived from an EMBL/GenBank/DDBJ whole genome shotgun (WGS) entry which is preliminary data.</text>
</comment>
<feature type="domain" description="AMP-binding enzyme C-terminal" evidence="3">
    <location>
        <begin position="487"/>
        <end position="540"/>
    </location>
</feature>